<dbReference type="AlphaFoldDB" id="A0A9J5Z0N1"/>
<comment type="caution">
    <text evidence="2">The sequence shown here is derived from an EMBL/GenBank/DDBJ whole genome shotgun (WGS) entry which is preliminary data.</text>
</comment>
<dbReference type="EMBL" id="JACXVP010000005">
    <property type="protein sequence ID" value="KAG5606465.1"/>
    <property type="molecule type" value="Genomic_DNA"/>
</dbReference>
<proteinExistence type="predicted"/>
<reference evidence="2 3" key="1">
    <citation type="submission" date="2020-09" db="EMBL/GenBank/DDBJ databases">
        <title>De no assembly of potato wild relative species, Solanum commersonii.</title>
        <authorList>
            <person name="Cho K."/>
        </authorList>
    </citation>
    <scope>NUCLEOTIDE SEQUENCE [LARGE SCALE GENOMIC DNA]</scope>
    <source>
        <strain evidence="2">LZ3.2</strain>
        <tissue evidence="2">Leaf</tissue>
    </source>
</reference>
<gene>
    <name evidence="2" type="ORF">H5410_027957</name>
</gene>
<feature type="region of interest" description="Disordered" evidence="1">
    <location>
        <begin position="58"/>
        <end position="77"/>
    </location>
</feature>
<dbReference type="Proteomes" id="UP000824120">
    <property type="component" value="Chromosome 5"/>
</dbReference>
<name>A0A9J5Z0N1_SOLCO</name>
<organism evidence="2 3">
    <name type="scientific">Solanum commersonii</name>
    <name type="common">Commerson's wild potato</name>
    <name type="synonym">Commerson's nightshade</name>
    <dbReference type="NCBI Taxonomy" id="4109"/>
    <lineage>
        <taxon>Eukaryota</taxon>
        <taxon>Viridiplantae</taxon>
        <taxon>Streptophyta</taxon>
        <taxon>Embryophyta</taxon>
        <taxon>Tracheophyta</taxon>
        <taxon>Spermatophyta</taxon>
        <taxon>Magnoliopsida</taxon>
        <taxon>eudicotyledons</taxon>
        <taxon>Gunneridae</taxon>
        <taxon>Pentapetalae</taxon>
        <taxon>asterids</taxon>
        <taxon>lamiids</taxon>
        <taxon>Solanales</taxon>
        <taxon>Solanaceae</taxon>
        <taxon>Solanoideae</taxon>
        <taxon>Solaneae</taxon>
        <taxon>Solanum</taxon>
    </lineage>
</organism>
<feature type="compositionally biased region" description="Basic and acidic residues" evidence="1">
    <location>
        <begin position="62"/>
        <end position="77"/>
    </location>
</feature>
<evidence type="ECO:0000313" key="2">
    <source>
        <dbReference type="EMBL" id="KAG5606465.1"/>
    </source>
</evidence>
<accession>A0A9J5Z0N1</accession>
<evidence type="ECO:0000313" key="3">
    <source>
        <dbReference type="Proteomes" id="UP000824120"/>
    </source>
</evidence>
<keyword evidence="3" id="KW-1185">Reference proteome</keyword>
<protein>
    <submittedName>
        <fullName evidence="2">Uncharacterized protein</fullName>
    </submittedName>
</protein>
<evidence type="ECO:0000256" key="1">
    <source>
        <dbReference type="SAM" id="MobiDB-lite"/>
    </source>
</evidence>
<sequence length="77" mass="9072">MVDMRILEEIPNLTTNSHGRERHDRNIAIVRNLVRDHEGLEKMELIVNAILWAPIAKATKTTHRDRETESRDRECQK</sequence>